<dbReference type="RefSeq" id="WP_023849492.1">
    <property type="nucleotide sequence ID" value="NZ_CP047166.1"/>
</dbReference>
<accession>A0ABX7FBY6</accession>
<evidence type="ECO:0000256" key="1">
    <source>
        <dbReference type="ARBA" id="ARBA00023002"/>
    </source>
</evidence>
<evidence type="ECO:0000259" key="3">
    <source>
        <dbReference type="Pfam" id="PF01494"/>
    </source>
</evidence>
<protein>
    <submittedName>
        <fullName evidence="4">NAD(P)-binding protein</fullName>
    </submittedName>
</protein>
<dbReference type="InterPro" id="IPR036188">
    <property type="entry name" value="FAD/NAD-bd_sf"/>
</dbReference>
<dbReference type="PRINTS" id="PR00420">
    <property type="entry name" value="RNGMNOXGNASE"/>
</dbReference>
<dbReference type="Gene3D" id="3.50.50.60">
    <property type="entry name" value="FAD/NAD(P)-binding domain"/>
    <property type="match status" value="1"/>
</dbReference>
<dbReference type="InterPro" id="IPR050493">
    <property type="entry name" value="FAD-dep_Monooxygenase_BioMet"/>
</dbReference>
<dbReference type="Pfam" id="PF01494">
    <property type="entry name" value="FAD_binding_3"/>
    <property type="match status" value="2"/>
</dbReference>
<organism evidence="4 5">
    <name type="scientific">Ponticoccus alexandrii</name>
    <dbReference type="NCBI Taxonomy" id="1943633"/>
    <lineage>
        <taxon>Bacteria</taxon>
        <taxon>Pseudomonadati</taxon>
        <taxon>Pseudomonadota</taxon>
        <taxon>Alphaproteobacteria</taxon>
        <taxon>Rhodobacterales</taxon>
        <taxon>Roseobacteraceae</taxon>
        <taxon>Ponticoccus</taxon>
    </lineage>
</organism>
<evidence type="ECO:0000313" key="4">
    <source>
        <dbReference type="EMBL" id="QRF66882.1"/>
    </source>
</evidence>
<dbReference type="SUPFAM" id="SSF51905">
    <property type="entry name" value="FAD/NAD(P)-binding domain"/>
    <property type="match status" value="1"/>
</dbReference>
<reference evidence="4 5" key="1">
    <citation type="submission" date="2019-12" db="EMBL/GenBank/DDBJ databases">
        <title>Complete Genome Sequence of a Quorum-Sensing Bacterium,Rhodobacteraceae bacterium C31, Isolated from a marine microalgae symbiotic bacteria.</title>
        <authorList>
            <person name="Zhang Y."/>
        </authorList>
    </citation>
    <scope>NUCLEOTIDE SEQUENCE [LARGE SCALE GENOMIC DNA]</scope>
    <source>
        <strain evidence="4 5">C31</strain>
    </source>
</reference>
<dbReference type="InterPro" id="IPR002938">
    <property type="entry name" value="FAD-bd"/>
</dbReference>
<keyword evidence="2" id="KW-0503">Monooxygenase</keyword>
<dbReference type="EMBL" id="CP047166">
    <property type="protein sequence ID" value="QRF66882.1"/>
    <property type="molecule type" value="Genomic_DNA"/>
</dbReference>
<proteinExistence type="predicted"/>
<feature type="domain" description="FAD-binding" evidence="3">
    <location>
        <begin position="272"/>
        <end position="338"/>
    </location>
</feature>
<keyword evidence="1" id="KW-0560">Oxidoreductase</keyword>
<name>A0ABX7FBY6_9RHOB</name>
<gene>
    <name evidence="4" type="ORF">GQA70_11505</name>
</gene>
<feature type="domain" description="FAD-binding" evidence="3">
    <location>
        <begin position="4"/>
        <end position="162"/>
    </location>
</feature>
<evidence type="ECO:0000313" key="5">
    <source>
        <dbReference type="Proteomes" id="UP000596387"/>
    </source>
</evidence>
<dbReference type="PANTHER" id="PTHR13789">
    <property type="entry name" value="MONOOXYGENASE"/>
    <property type="match status" value="1"/>
</dbReference>
<dbReference type="Proteomes" id="UP000596387">
    <property type="component" value="Chromosome"/>
</dbReference>
<evidence type="ECO:0000256" key="2">
    <source>
        <dbReference type="ARBA" id="ARBA00023033"/>
    </source>
</evidence>
<dbReference type="PANTHER" id="PTHR13789:SF309">
    <property type="entry name" value="PUTATIVE (AFU_ORTHOLOGUE AFUA_6G14510)-RELATED"/>
    <property type="match status" value="1"/>
</dbReference>
<sequence>MGKAIIVGGGIGGLVAAIALRRLGMQVCLLERNHRLGAGGTGMTLWPNALRQLERLGLQEDIVAHARPLLKGEIFDQRGRPLAEIDLSSIEARTGKPLICLREADLCRVLLDALGEVEVFTGTNCKSYKNNPDHVVAQTSRGAVEGDILVAADGMRSGLRGQMLGANPLQYRGWMTWRGVAQLPAGSFPEGLYREFFGPGSRFGVFAIREDLVYWSGSRNGPAEACGPVGPADRAEALRVFAGWSDPVRSVIDATRAKDFVRGGVYDTEPLARWSDGRAVLLGDAAHPMTPDLGQGACQAIEDALCLAECVVAAATVPQALRAYERQGQERTASLVARSRRMGRMRQWQNPVMARFRNGLMRSIPPSVLLRLFDTR</sequence>
<keyword evidence="5" id="KW-1185">Reference proteome</keyword>